<keyword evidence="4 6" id="KW-0732">Signal</keyword>
<evidence type="ECO:0000256" key="6">
    <source>
        <dbReference type="SAM" id="SignalP"/>
    </source>
</evidence>
<comment type="subcellular location">
    <subcellularLocation>
        <location evidence="1">Secreted</location>
    </subcellularLocation>
</comment>
<evidence type="ECO:0000313" key="8">
    <source>
        <dbReference type="WBParaSite" id="PgR146_g011_t02"/>
    </source>
</evidence>
<dbReference type="GO" id="GO:0009986">
    <property type="term" value="C:cell surface"/>
    <property type="evidence" value="ECO:0007669"/>
    <property type="project" value="InterPro"/>
</dbReference>
<dbReference type="GO" id="GO:0005576">
    <property type="term" value="C:extracellular region"/>
    <property type="evidence" value="ECO:0007669"/>
    <property type="project" value="UniProtKB-SubCell"/>
</dbReference>
<accession>A0A915CEV6</accession>
<evidence type="ECO:0000256" key="2">
    <source>
        <dbReference type="ARBA" id="ARBA00010112"/>
    </source>
</evidence>
<dbReference type="PANTHER" id="PTHR21700:SF3">
    <property type="entry name" value="TRANSTHYRETIN-LIKE PROTEIN 5"/>
    <property type="match status" value="1"/>
</dbReference>
<dbReference type="InterPro" id="IPR038479">
    <property type="entry name" value="Transthyretin-like_sf"/>
</dbReference>
<evidence type="ECO:0000256" key="4">
    <source>
        <dbReference type="ARBA" id="ARBA00022729"/>
    </source>
</evidence>
<evidence type="ECO:0000313" key="7">
    <source>
        <dbReference type="Proteomes" id="UP000887569"/>
    </source>
</evidence>
<keyword evidence="5" id="KW-0812">Transmembrane</keyword>
<dbReference type="AlphaFoldDB" id="A0A915CEV6"/>
<dbReference type="Proteomes" id="UP000887569">
    <property type="component" value="Unplaced"/>
</dbReference>
<dbReference type="PANTHER" id="PTHR21700">
    <property type="entry name" value="TRANSTHYRETIN-LIKE FAMILY PROTEIN-RELATED"/>
    <property type="match status" value="1"/>
</dbReference>
<proteinExistence type="inferred from homology"/>
<feature type="signal peptide" evidence="6">
    <location>
        <begin position="1"/>
        <end position="15"/>
    </location>
</feature>
<reference evidence="8" key="1">
    <citation type="submission" date="2022-11" db="UniProtKB">
        <authorList>
            <consortium name="WormBaseParasite"/>
        </authorList>
    </citation>
    <scope>IDENTIFICATION</scope>
</reference>
<organism evidence="7 8">
    <name type="scientific">Parascaris univalens</name>
    <name type="common">Nematode worm</name>
    <dbReference type="NCBI Taxonomy" id="6257"/>
    <lineage>
        <taxon>Eukaryota</taxon>
        <taxon>Metazoa</taxon>
        <taxon>Ecdysozoa</taxon>
        <taxon>Nematoda</taxon>
        <taxon>Chromadorea</taxon>
        <taxon>Rhabditida</taxon>
        <taxon>Spirurina</taxon>
        <taxon>Ascaridomorpha</taxon>
        <taxon>Ascaridoidea</taxon>
        <taxon>Ascarididae</taxon>
        <taxon>Parascaris</taxon>
    </lineage>
</organism>
<keyword evidence="5" id="KW-0472">Membrane</keyword>
<dbReference type="Gene3D" id="2.60.40.3330">
    <property type="match status" value="2"/>
</dbReference>
<name>A0A915CEV6_PARUN</name>
<keyword evidence="5" id="KW-1133">Transmembrane helix</keyword>
<keyword evidence="3" id="KW-0964">Secreted</keyword>
<dbReference type="WBParaSite" id="PgR146_g011_t02">
    <property type="protein sequence ID" value="PgR146_g011_t02"/>
    <property type="gene ID" value="PgR146_g011"/>
</dbReference>
<protein>
    <submittedName>
        <fullName evidence="8">Transthyretin-like protein 5</fullName>
    </submittedName>
</protein>
<sequence length="276" mass="30987">LFLSILLYGIVCVQAWLGRTQSAAVKGVLHCNGDPLPRTLVKLFDNDRGIDWDDLLAEGRSDQEGRFELSGHTDEFTQIDPKLNIYHDCNDGAKPCQREISIMIPDRYITVGRLAKKIYDAGTIELAAIVMTGFIHLLIMLSFVYLSSALIGRTQSAGVRGQLLCHGRPMSSVLVKLYDDDRGIDLDDLMDEGRSDVDGKFQLSGHVDEFTTIDPKLNIYHDCDDELMPCQRRITIMIPDSYVSLGTAVQRYYEAGKLELSGTWKGETRDCIHRRA</sequence>
<comment type="similarity">
    <text evidence="2">Belongs to the nematode transthyretin-like family.</text>
</comment>
<evidence type="ECO:0000256" key="5">
    <source>
        <dbReference type="SAM" id="Phobius"/>
    </source>
</evidence>
<dbReference type="Pfam" id="PF01060">
    <property type="entry name" value="TTR-52"/>
    <property type="match status" value="2"/>
</dbReference>
<feature type="transmembrane region" description="Helical" evidence="5">
    <location>
        <begin position="126"/>
        <end position="146"/>
    </location>
</feature>
<keyword evidence="7" id="KW-1185">Reference proteome</keyword>
<evidence type="ECO:0000256" key="3">
    <source>
        <dbReference type="ARBA" id="ARBA00022525"/>
    </source>
</evidence>
<dbReference type="InterPro" id="IPR001534">
    <property type="entry name" value="Transthyretin-like"/>
</dbReference>
<feature type="chain" id="PRO_5037241202" evidence="6">
    <location>
        <begin position="16"/>
        <end position="276"/>
    </location>
</feature>
<evidence type="ECO:0000256" key="1">
    <source>
        <dbReference type="ARBA" id="ARBA00004613"/>
    </source>
</evidence>